<gene>
    <name evidence="2" type="ORF">THII_1357</name>
</gene>
<organism evidence="2 3">
    <name type="scientific">Thioploca ingrica</name>
    <dbReference type="NCBI Taxonomy" id="40754"/>
    <lineage>
        <taxon>Bacteria</taxon>
        <taxon>Pseudomonadati</taxon>
        <taxon>Pseudomonadota</taxon>
        <taxon>Gammaproteobacteria</taxon>
        <taxon>Thiotrichales</taxon>
        <taxon>Thiotrichaceae</taxon>
        <taxon>Thioploca</taxon>
    </lineage>
</organism>
<reference evidence="2 3" key="1">
    <citation type="journal article" date="2014" name="ISME J.">
        <title>Ecophysiology of Thioploca ingrica as revealed by the complete genome sequence supplemented with proteomic evidence.</title>
        <authorList>
            <person name="Kojima H."/>
            <person name="Ogura Y."/>
            <person name="Yamamoto N."/>
            <person name="Togashi T."/>
            <person name="Mori H."/>
            <person name="Watanabe T."/>
            <person name="Nemoto F."/>
            <person name="Kurokawa K."/>
            <person name="Hayashi T."/>
            <person name="Fukui M."/>
        </authorList>
    </citation>
    <scope>NUCLEOTIDE SEQUENCE [LARGE SCALE GENOMIC DNA]</scope>
</reference>
<dbReference type="EMBL" id="AP014633">
    <property type="protein sequence ID" value="BAP55654.1"/>
    <property type="molecule type" value="Genomic_DNA"/>
</dbReference>
<protein>
    <recommendedName>
        <fullName evidence="1">DUF5615 domain-containing protein</fullName>
    </recommendedName>
</protein>
<proteinExistence type="predicted"/>
<dbReference type="InterPro" id="IPR041049">
    <property type="entry name" value="DUF5615"/>
</dbReference>
<dbReference type="AlphaFoldDB" id="A0A090AF50"/>
<dbReference type="HOGENOM" id="CLU_150003_3_3_6"/>
<name>A0A090AF50_9GAMM</name>
<dbReference type="KEGG" id="tig:THII_1357"/>
<accession>A0A090AF50</accession>
<dbReference type="STRING" id="40754.THII_1357"/>
<feature type="domain" description="DUF5615" evidence="1">
    <location>
        <begin position="4"/>
        <end position="104"/>
    </location>
</feature>
<evidence type="ECO:0000259" key="1">
    <source>
        <dbReference type="Pfam" id="PF18480"/>
    </source>
</evidence>
<dbReference type="Proteomes" id="UP000031623">
    <property type="component" value="Chromosome"/>
</dbReference>
<keyword evidence="3" id="KW-1185">Reference proteome</keyword>
<sequence>MAAFLVDVNLPYRFGLWAGPEYLHVKNLGETWTDSQIWQYAQAQGVTIISKDADFSERILLHEPPPRVIHIRFGNLKMRDFHQILSTLWPDICELSRQYKLVQVYQDRLEGID</sequence>
<dbReference type="OrthoDB" id="334367at2"/>
<evidence type="ECO:0000313" key="3">
    <source>
        <dbReference type="Proteomes" id="UP000031623"/>
    </source>
</evidence>
<evidence type="ECO:0000313" key="2">
    <source>
        <dbReference type="EMBL" id="BAP55654.1"/>
    </source>
</evidence>
<dbReference type="Pfam" id="PF18480">
    <property type="entry name" value="DUF5615"/>
    <property type="match status" value="1"/>
</dbReference>